<keyword evidence="6 10" id="KW-0032">Aminotransferase</keyword>
<dbReference type="GO" id="GO:0005829">
    <property type="term" value="C:cytosol"/>
    <property type="evidence" value="ECO:0007669"/>
    <property type="project" value="TreeGrafter"/>
</dbReference>
<protein>
    <recommendedName>
        <fullName evidence="4 10">Glutamine--fructose-6-phosphate aminotransferase [isomerizing]</fullName>
        <ecNumber evidence="3 10">2.6.1.16</ecNumber>
    </recommendedName>
    <alternativeName>
        <fullName evidence="10">D-fructose-6-phosphate amidotransferase</fullName>
    </alternativeName>
    <alternativeName>
        <fullName evidence="10">GFAT</fullName>
    </alternativeName>
    <alternativeName>
        <fullName evidence="10">Glucosamine-6-phosphate synthase</fullName>
    </alternativeName>
    <alternativeName>
        <fullName evidence="10">Hexosephosphate aminotransferase</fullName>
    </alternativeName>
    <alternativeName>
        <fullName evidence="10">L-glutamine--D-fructose-6-phosphate amidotransferase</fullName>
    </alternativeName>
</protein>
<dbReference type="InterPro" id="IPR046348">
    <property type="entry name" value="SIS_dom_sf"/>
</dbReference>
<sequence>MCGIVAGVSQGNVVPFLLEGLKRLEYRGYDSCGVAVLQRGEARRVRTLSRVCSLEADALAADLDGVTGIAHTRWATHGTPVINNAHPIFSGEQIAVVHNGIIENHEQLREQLRLKGYEFQSQTDTEVIAHLIRDHYQGDILTAVRDAAGLLQGAYAIAVMCRDEPKRIVGARQGSPLVVGIGDDGAFLASDTTAIADCAERFVYLEDNDVVDIHGTDIAIQDREGRTVSRREVKSRGHAQDTGLGAYRHYMQKEIFEQPVAVARTLATMSGDESLQAAMPSPEELADVSNLVMLGCGTSYYAALTACSWFEHFANVTARAEIASEFRYRDYVSQGNTLVIAVSQSGETADTLAALRYVQSMGEARTLAICNVAASAMVRQSRWAFITEAGVEVGVASTKAFTTQLVALFALAIAIGRQRGSVSQSEAATWMRQLAALPDAMRNVLAREPEIMAWAEALHQTEHALFLGRGAHFPIALEGALKLKEISYIHAEGYPAGELKHGPLALVTESMPVIVTAPNDALLQKLKSNMEEVRSRGGRLFVLADSDTGLMAGPGMRVIHMPAWRGPLSPVLHAVALQLLAYHVACLRGTDIDKPRNLAKSVTVE</sequence>
<evidence type="ECO:0000256" key="6">
    <source>
        <dbReference type="ARBA" id="ARBA00022576"/>
    </source>
</evidence>
<feature type="active site" description="For Fru-6P isomerization activity" evidence="10">
    <location>
        <position position="600"/>
    </location>
</feature>
<comment type="function">
    <text evidence="10">Catalyzes the first step in hexosamine metabolism, converting fructose-6P into glucosamine-6P using glutamine as a nitrogen source.</text>
</comment>
<evidence type="ECO:0000256" key="3">
    <source>
        <dbReference type="ARBA" id="ARBA00012916"/>
    </source>
</evidence>
<gene>
    <name evidence="10 13" type="primary">glmS</name>
    <name evidence="13" type="ORF">D1Y85_22270</name>
</gene>
<dbReference type="InterPro" id="IPR005855">
    <property type="entry name" value="GFAT"/>
</dbReference>
<keyword evidence="14" id="KW-1185">Reference proteome</keyword>
<dbReference type="FunFam" id="3.40.50.10490:FF:000001">
    <property type="entry name" value="Glutamine--fructose-6-phosphate aminotransferase [isomerizing]"/>
    <property type="match status" value="1"/>
</dbReference>
<dbReference type="FunFam" id="3.40.50.10490:FF:000002">
    <property type="entry name" value="Glutamine--fructose-6-phosphate aminotransferase [isomerizing]"/>
    <property type="match status" value="1"/>
</dbReference>
<evidence type="ECO:0000256" key="9">
    <source>
        <dbReference type="ARBA" id="ARBA00022962"/>
    </source>
</evidence>
<dbReference type="SUPFAM" id="SSF56235">
    <property type="entry name" value="N-terminal nucleophile aminohydrolases (Ntn hydrolases)"/>
    <property type="match status" value="1"/>
</dbReference>
<dbReference type="InterPro" id="IPR029055">
    <property type="entry name" value="Ntn_hydrolases_N"/>
</dbReference>
<keyword evidence="5 10" id="KW-0963">Cytoplasm</keyword>
<feature type="initiator methionine" description="Removed" evidence="10">
    <location>
        <position position="1"/>
    </location>
</feature>
<dbReference type="PANTHER" id="PTHR10937">
    <property type="entry name" value="GLUCOSAMINE--FRUCTOSE-6-PHOSPHATE AMINOTRANSFERASE, ISOMERIZING"/>
    <property type="match status" value="1"/>
</dbReference>
<keyword evidence="8" id="KW-0677">Repeat</keyword>
<organism evidence="13 14">
    <name type="scientific">Paraburkholderia dinghuensis</name>
    <dbReference type="NCBI Taxonomy" id="2305225"/>
    <lineage>
        <taxon>Bacteria</taxon>
        <taxon>Pseudomonadati</taxon>
        <taxon>Pseudomonadota</taxon>
        <taxon>Betaproteobacteria</taxon>
        <taxon>Burkholderiales</taxon>
        <taxon>Burkholderiaceae</taxon>
        <taxon>Paraburkholderia</taxon>
    </lineage>
</organism>
<feature type="domain" description="SIS" evidence="12">
    <location>
        <begin position="454"/>
        <end position="595"/>
    </location>
</feature>
<keyword evidence="7 10" id="KW-0808">Transferase</keyword>
<proteinExistence type="inferred from homology"/>
<dbReference type="EC" id="2.6.1.16" evidence="3 10"/>
<comment type="subcellular location">
    <subcellularLocation>
        <location evidence="2 10">Cytoplasm</location>
    </subcellularLocation>
</comment>
<dbReference type="SUPFAM" id="SSF53697">
    <property type="entry name" value="SIS domain"/>
    <property type="match status" value="1"/>
</dbReference>
<dbReference type="GO" id="GO:0005975">
    <property type="term" value="P:carbohydrate metabolic process"/>
    <property type="evidence" value="ECO:0007669"/>
    <property type="project" value="UniProtKB-UniRule"/>
</dbReference>
<dbReference type="RefSeq" id="WP_124153243.1">
    <property type="nucleotide sequence ID" value="NZ_RQIS01000019.1"/>
</dbReference>
<dbReference type="GO" id="GO:0006047">
    <property type="term" value="P:UDP-N-acetylglucosamine metabolic process"/>
    <property type="evidence" value="ECO:0007669"/>
    <property type="project" value="TreeGrafter"/>
</dbReference>
<keyword evidence="9" id="KW-0315">Glutamine amidotransferase</keyword>
<dbReference type="GO" id="GO:0097367">
    <property type="term" value="F:carbohydrate derivative binding"/>
    <property type="evidence" value="ECO:0007669"/>
    <property type="project" value="InterPro"/>
</dbReference>
<dbReference type="HAMAP" id="MF_00164">
    <property type="entry name" value="GlmS"/>
    <property type="match status" value="1"/>
</dbReference>
<dbReference type="Proteomes" id="UP000272778">
    <property type="component" value="Unassembled WGS sequence"/>
</dbReference>
<dbReference type="PROSITE" id="PS51464">
    <property type="entry name" value="SIS"/>
    <property type="match status" value="2"/>
</dbReference>
<accession>A0A3N6MEA1</accession>
<feature type="active site" description="Nucleophile; for GATase activity" evidence="10">
    <location>
        <position position="2"/>
    </location>
</feature>
<evidence type="ECO:0000259" key="11">
    <source>
        <dbReference type="PROSITE" id="PS51278"/>
    </source>
</evidence>
<dbReference type="InterPro" id="IPR035490">
    <property type="entry name" value="GlmS/FrlB_SIS"/>
</dbReference>
<dbReference type="CDD" id="cd00714">
    <property type="entry name" value="GFAT"/>
    <property type="match status" value="1"/>
</dbReference>
<dbReference type="InterPro" id="IPR017932">
    <property type="entry name" value="GATase_2_dom"/>
</dbReference>
<dbReference type="FunFam" id="3.60.20.10:FF:000006">
    <property type="entry name" value="Glutamine--fructose-6-phosphate aminotransferase [isomerizing]"/>
    <property type="match status" value="1"/>
</dbReference>
<dbReference type="CDD" id="cd05008">
    <property type="entry name" value="SIS_GlmS_GlmD_1"/>
    <property type="match status" value="1"/>
</dbReference>
<evidence type="ECO:0000259" key="12">
    <source>
        <dbReference type="PROSITE" id="PS51464"/>
    </source>
</evidence>
<dbReference type="GO" id="GO:0046349">
    <property type="term" value="P:amino sugar biosynthetic process"/>
    <property type="evidence" value="ECO:0007669"/>
    <property type="project" value="UniProtKB-ARBA"/>
</dbReference>
<name>A0A3N6MEA1_9BURK</name>
<dbReference type="Gene3D" id="3.40.50.10490">
    <property type="entry name" value="Glucose-6-phosphate isomerase like protein, domain 1"/>
    <property type="match status" value="2"/>
</dbReference>
<dbReference type="PROSITE" id="PS51278">
    <property type="entry name" value="GATASE_TYPE_2"/>
    <property type="match status" value="1"/>
</dbReference>
<dbReference type="NCBIfam" id="NF001484">
    <property type="entry name" value="PRK00331.1"/>
    <property type="match status" value="1"/>
</dbReference>
<dbReference type="NCBIfam" id="TIGR01135">
    <property type="entry name" value="glmS"/>
    <property type="match status" value="1"/>
</dbReference>
<dbReference type="EMBL" id="RQIS01000019">
    <property type="protein sequence ID" value="RQH02209.1"/>
    <property type="molecule type" value="Genomic_DNA"/>
</dbReference>
<comment type="subunit">
    <text evidence="10">Homodimer.</text>
</comment>
<evidence type="ECO:0000313" key="14">
    <source>
        <dbReference type="Proteomes" id="UP000272778"/>
    </source>
</evidence>
<comment type="catalytic activity">
    <reaction evidence="1 10">
        <text>D-fructose 6-phosphate + L-glutamine = D-glucosamine 6-phosphate + L-glutamate</text>
        <dbReference type="Rhea" id="RHEA:13237"/>
        <dbReference type="ChEBI" id="CHEBI:29985"/>
        <dbReference type="ChEBI" id="CHEBI:58359"/>
        <dbReference type="ChEBI" id="CHEBI:58725"/>
        <dbReference type="ChEBI" id="CHEBI:61527"/>
        <dbReference type="EC" id="2.6.1.16"/>
    </reaction>
</comment>
<evidence type="ECO:0000256" key="5">
    <source>
        <dbReference type="ARBA" id="ARBA00022490"/>
    </source>
</evidence>
<evidence type="ECO:0000256" key="1">
    <source>
        <dbReference type="ARBA" id="ARBA00001031"/>
    </source>
</evidence>
<dbReference type="Pfam" id="PF01380">
    <property type="entry name" value="SIS"/>
    <property type="match status" value="2"/>
</dbReference>
<dbReference type="AlphaFoldDB" id="A0A3N6MEA1"/>
<evidence type="ECO:0000256" key="2">
    <source>
        <dbReference type="ARBA" id="ARBA00004496"/>
    </source>
</evidence>
<evidence type="ECO:0000313" key="13">
    <source>
        <dbReference type="EMBL" id="RQH02209.1"/>
    </source>
</evidence>
<dbReference type="GO" id="GO:0006487">
    <property type="term" value="P:protein N-linked glycosylation"/>
    <property type="evidence" value="ECO:0007669"/>
    <property type="project" value="TreeGrafter"/>
</dbReference>
<feature type="domain" description="Glutamine amidotransferase type-2" evidence="11">
    <location>
        <begin position="2"/>
        <end position="216"/>
    </location>
</feature>
<feature type="domain" description="SIS" evidence="12">
    <location>
        <begin position="281"/>
        <end position="421"/>
    </location>
</feature>
<dbReference type="Pfam" id="PF13522">
    <property type="entry name" value="GATase_6"/>
    <property type="match status" value="1"/>
</dbReference>
<evidence type="ECO:0000256" key="7">
    <source>
        <dbReference type="ARBA" id="ARBA00022679"/>
    </source>
</evidence>
<dbReference type="GO" id="GO:0004360">
    <property type="term" value="F:glutamine-fructose-6-phosphate transaminase (isomerizing) activity"/>
    <property type="evidence" value="ECO:0007669"/>
    <property type="project" value="UniProtKB-UniRule"/>
</dbReference>
<dbReference type="InterPro" id="IPR047084">
    <property type="entry name" value="GFAT_N"/>
</dbReference>
<evidence type="ECO:0000256" key="10">
    <source>
        <dbReference type="HAMAP-Rule" id="MF_00164"/>
    </source>
</evidence>
<evidence type="ECO:0000256" key="8">
    <source>
        <dbReference type="ARBA" id="ARBA00022737"/>
    </source>
</evidence>
<dbReference type="InterPro" id="IPR035466">
    <property type="entry name" value="GlmS/AgaS_SIS"/>
</dbReference>
<evidence type="ECO:0000256" key="4">
    <source>
        <dbReference type="ARBA" id="ARBA00016090"/>
    </source>
</evidence>
<dbReference type="Gene3D" id="3.60.20.10">
    <property type="entry name" value="Glutamine Phosphoribosylpyrophosphate, subunit 1, domain 1"/>
    <property type="match status" value="1"/>
</dbReference>
<comment type="caution">
    <text evidence="13">The sequence shown here is derived from an EMBL/GenBank/DDBJ whole genome shotgun (WGS) entry which is preliminary data.</text>
</comment>
<dbReference type="CDD" id="cd05009">
    <property type="entry name" value="SIS_GlmS_GlmD_2"/>
    <property type="match status" value="1"/>
</dbReference>
<dbReference type="OrthoDB" id="106547at2"/>
<dbReference type="PANTHER" id="PTHR10937:SF0">
    <property type="entry name" value="GLUTAMINE--FRUCTOSE-6-PHOSPHATE TRANSAMINASE (ISOMERIZING)"/>
    <property type="match status" value="1"/>
</dbReference>
<reference evidence="13 14" key="1">
    <citation type="submission" date="2018-11" db="EMBL/GenBank/DDBJ databases">
        <title>Paraburkholderia sp. DHOA04, isolated from soil.</title>
        <authorList>
            <person name="Gao Z.-H."/>
            <person name="Qiu L.-H."/>
            <person name="Fu J.-C."/>
        </authorList>
    </citation>
    <scope>NUCLEOTIDE SEQUENCE [LARGE SCALE GENOMIC DNA]</scope>
    <source>
        <strain evidence="13 14">DHOA04</strain>
    </source>
</reference>
<dbReference type="InterPro" id="IPR001347">
    <property type="entry name" value="SIS_dom"/>
</dbReference>
<dbReference type="GO" id="GO:0006002">
    <property type="term" value="P:fructose 6-phosphate metabolic process"/>
    <property type="evidence" value="ECO:0007669"/>
    <property type="project" value="TreeGrafter"/>
</dbReference>